<evidence type="ECO:0000259" key="8">
    <source>
        <dbReference type="Pfam" id="PF04234"/>
    </source>
</evidence>
<dbReference type="GO" id="GO:0006825">
    <property type="term" value="P:copper ion transport"/>
    <property type="evidence" value="ECO:0007669"/>
    <property type="project" value="InterPro"/>
</dbReference>
<evidence type="ECO:0000256" key="3">
    <source>
        <dbReference type="ARBA" id="ARBA00022729"/>
    </source>
</evidence>
<dbReference type="EMBL" id="BONK01000009">
    <property type="protein sequence ID" value="GIG21921.1"/>
    <property type="molecule type" value="Genomic_DNA"/>
</dbReference>
<reference evidence="9" key="1">
    <citation type="submission" date="2021-01" db="EMBL/GenBank/DDBJ databases">
        <title>Whole genome shotgun sequence of Cellulomonas chitinilytica NBRC 110799.</title>
        <authorList>
            <person name="Komaki H."/>
            <person name="Tamura T."/>
        </authorList>
    </citation>
    <scope>NUCLEOTIDE SEQUENCE</scope>
    <source>
        <strain evidence="9">NBRC 110799</strain>
    </source>
</reference>
<keyword evidence="10" id="KW-1185">Reference proteome</keyword>
<dbReference type="GO" id="GO:0030313">
    <property type="term" value="C:cell envelope"/>
    <property type="evidence" value="ECO:0007669"/>
    <property type="project" value="UniProtKB-SubCell"/>
</dbReference>
<evidence type="ECO:0000256" key="2">
    <source>
        <dbReference type="ARBA" id="ARBA00022723"/>
    </source>
</evidence>
<keyword evidence="3 7" id="KW-0732">Signal</keyword>
<dbReference type="Pfam" id="PF04234">
    <property type="entry name" value="CopC"/>
    <property type="match status" value="1"/>
</dbReference>
<feature type="signal peptide" evidence="7">
    <location>
        <begin position="1"/>
        <end position="27"/>
    </location>
</feature>
<dbReference type="InterPro" id="IPR032694">
    <property type="entry name" value="CopC/D"/>
</dbReference>
<evidence type="ECO:0000313" key="10">
    <source>
        <dbReference type="Proteomes" id="UP000632740"/>
    </source>
</evidence>
<feature type="chain" id="PRO_5037702945" description="CopC domain-containing protein" evidence="7">
    <location>
        <begin position="28"/>
        <end position="239"/>
    </location>
</feature>
<keyword evidence="6" id="KW-1133">Transmembrane helix</keyword>
<evidence type="ECO:0000256" key="6">
    <source>
        <dbReference type="SAM" id="Phobius"/>
    </source>
</evidence>
<sequence>MSRLLRASAALLLAGAAALAGASAAQAHDVLVGTNPADGSVVEVPPHHVTLTFTEPAVALGTEIVVTGPDGTVASTGPAELVDDDVNQYLLEQLPKGLYTVQWRVTSADGHAVDGTFTFTAQNAIGLPPDSTAVPVATTPAAEPTTGPTVAPTTETATPTASTSPTPVAAPSPDDQAVAPGVLVGIGAALLLVGGVVAWLLLRRPSAGTGAVTAGPTLDGPTAGPMAGPARDPRPDDLP</sequence>
<comment type="caution">
    <text evidence="9">The sequence shown here is derived from an EMBL/GenBank/DDBJ whole genome shotgun (WGS) entry which is preliminary data.</text>
</comment>
<dbReference type="PANTHER" id="PTHR34820">
    <property type="entry name" value="INNER MEMBRANE PROTEIN YEBZ"/>
    <property type="match status" value="1"/>
</dbReference>
<dbReference type="AlphaFoldDB" id="A0A919U216"/>
<evidence type="ECO:0000313" key="9">
    <source>
        <dbReference type="EMBL" id="GIG21921.1"/>
    </source>
</evidence>
<dbReference type="InterPro" id="IPR014755">
    <property type="entry name" value="Cu-Rt/internalin_Ig-like"/>
</dbReference>
<dbReference type="GO" id="GO:0046688">
    <property type="term" value="P:response to copper ion"/>
    <property type="evidence" value="ECO:0007669"/>
    <property type="project" value="InterPro"/>
</dbReference>
<feature type="region of interest" description="Disordered" evidence="5">
    <location>
        <begin position="136"/>
        <end position="173"/>
    </location>
</feature>
<comment type="subcellular location">
    <subcellularLocation>
        <location evidence="1">Cell envelope</location>
    </subcellularLocation>
</comment>
<feature type="transmembrane region" description="Helical" evidence="6">
    <location>
        <begin position="177"/>
        <end position="202"/>
    </location>
</feature>
<keyword evidence="6" id="KW-0472">Membrane</keyword>
<dbReference type="PANTHER" id="PTHR34820:SF4">
    <property type="entry name" value="INNER MEMBRANE PROTEIN YEBZ"/>
    <property type="match status" value="1"/>
</dbReference>
<proteinExistence type="predicted"/>
<name>A0A919U216_9CELL</name>
<accession>A0A919U216</accession>
<dbReference type="RefSeq" id="WP_203755462.1">
    <property type="nucleotide sequence ID" value="NZ_BONK01000009.1"/>
</dbReference>
<organism evidence="9 10">
    <name type="scientific">Cellulomonas chitinilytica</name>
    <dbReference type="NCBI Taxonomy" id="398759"/>
    <lineage>
        <taxon>Bacteria</taxon>
        <taxon>Bacillati</taxon>
        <taxon>Actinomycetota</taxon>
        <taxon>Actinomycetes</taxon>
        <taxon>Micrococcales</taxon>
        <taxon>Cellulomonadaceae</taxon>
        <taxon>Cellulomonas</taxon>
    </lineage>
</organism>
<dbReference type="InterPro" id="IPR007348">
    <property type="entry name" value="CopC_dom"/>
</dbReference>
<dbReference type="GO" id="GO:0005507">
    <property type="term" value="F:copper ion binding"/>
    <property type="evidence" value="ECO:0007669"/>
    <property type="project" value="InterPro"/>
</dbReference>
<evidence type="ECO:0000256" key="1">
    <source>
        <dbReference type="ARBA" id="ARBA00004196"/>
    </source>
</evidence>
<keyword evidence="6" id="KW-0812">Transmembrane</keyword>
<dbReference type="GO" id="GO:0042597">
    <property type="term" value="C:periplasmic space"/>
    <property type="evidence" value="ECO:0007669"/>
    <property type="project" value="InterPro"/>
</dbReference>
<evidence type="ECO:0000256" key="4">
    <source>
        <dbReference type="ARBA" id="ARBA00023008"/>
    </source>
</evidence>
<evidence type="ECO:0000256" key="5">
    <source>
        <dbReference type="SAM" id="MobiDB-lite"/>
    </source>
</evidence>
<feature type="region of interest" description="Disordered" evidence="5">
    <location>
        <begin position="209"/>
        <end position="239"/>
    </location>
</feature>
<dbReference type="GO" id="GO:0005886">
    <property type="term" value="C:plasma membrane"/>
    <property type="evidence" value="ECO:0007669"/>
    <property type="project" value="TreeGrafter"/>
</dbReference>
<dbReference type="SUPFAM" id="SSF81296">
    <property type="entry name" value="E set domains"/>
    <property type="match status" value="1"/>
</dbReference>
<protein>
    <recommendedName>
        <fullName evidence="8">CopC domain-containing protein</fullName>
    </recommendedName>
</protein>
<dbReference type="InterPro" id="IPR014756">
    <property type="entry name" value="Ig_E-set"/>
</dbReference>
<dbReference type="Gene3D" id="2.60.40.1220">
    <property type="match status" value="1"/>
</dbReference>
<keyword evidence="4" id="KW-0186">Copper</keyword>
<feature type="domain" description="CopC" evidence="8">
    <location>
        <begin position="28"/>
        <end position="120"/>
    </location>
</feature>
<dbReference type="Proteomes" id="UP000632740">
    <property type="component" value="Unassembled WGS sequence"/>
</dbReference>
<keyword evidence="2" id="KW-0479">Metal-binding</keyword>
<evidence type="ECO:0000256" key="7">
    <source>
        <dbReference type="SAM" id="SignalP"/>
    </source>
</evidence>
<gene>
    <name evidence="9" type="ORF">Cch01nite_26450</name>
</gene>